<name>A0A1Y5HDC6_OLEAN</name>
<comment type="caution">
    <text evidence="2">The sequence shown here is derived from an EMBL/GenBank/DDBJ whole genome shotgun (WGS) entry which is preliminary data.</text>
</comment>
<dbReference type="InterPro" id="IPR021357">
    <property type="entry name" value="DUF2782"/>
</dbReference>
<reference evidence="3" key="1">
    <citation type="journal article" date="2017" name="Proc. Natl. Acad. Sci. U.S.A.">
        <title>Simulation of Deepwater Horizon oil plume reveals substrate specialization within a complex community of hydrocarbon degraders.</title>
        <authorList>
            <person name="Hu P."/>
            <person name="Dubinsky E.A."/>
            <person name="Probst A.J."/>
            <person name="Wang J."/>
            <person name="Sieber C.M.K."/>
            <person name="Tom L.M."/>
            <person name="Gardinali P."/>
            <person name="Banfield J.F."/>
            <person name="Atlas R.M."/>
            <person name="Andersen G.L."/>
        </authorList>
    </citation>
    <scope>NUCLEOTIDE SEQUENCE [LARGE SCALE GENOMIC DNA]</scope>
</reference>
<dbReference type="Proteomes" id="UP000227088">
    <property type="component" value="Unassembled WGS sequence"/>
</dbReference>
<gene>
    <name evidence="2" type="ORF">A9R00_12455</name>
</gene>
<evidence type="ECO:0008006" key="4">
    <source>
        <dbReference type="Google" id="ProtNLM"/>
    </source>
</evidence>
<organism evidence="2 3">
    <name type="scientific">Oleispira antarctica</name>
    <dbReference type="NCBI Taxonomy" id="188908"/>
    <lineage>
        <taxon>Bacteria</taxon>
        <taxon>Pseudomonadati</taxon>
        <taxon>Pseudomonadota</taxon>
        <taxon>Gammaproteobacteria</taxon>
        <taxon>Oceanospirillales</taxon>
        <taxon>Oceanospirillaceae</taxon>
        <taxon>Oleispira</taxon>
    </lineage>
</organism>
<accession>A0A1Y5HDC6</accession>
<dbReference type="Gene3D" id="2.20.130.30">
    <property type="entry name" value="Protein of unknown function DUF2782"/>
    <property type="match status" value="1"/>
</dbReference>
<feature type="signal peptide" evidence="1">
    <location>
        <begin position="1"/>
        <end position="21"/>
    </location>
</feature>
<proteinExistence type="predicted"/>
<dbReference type="AlphaFoldDB" id="A0A1Y5HDC6"/>
<feature type="chain" id="PRO_5012102174" description="DUF2782 domain-containing protein" evidence="1">
    <location>
        <begin position="22"/>
        <end position="94"/>
    </location>
</feature>
<protein>
    <recommendedName>
        <fullName evidence="4">DUF2782 domain-containing protein</fullName>
    </recommendedName>
</protein>
<evidence type="ECO:0000256" key="1">
    <source>
        <dbReference type="SAM" id="SignalP"/>
    </source>
</evidence>
<dbReference type="Pfam" id="PF11191">
    <property type="entry name" value="DUF2782"/>
    <property type="match status" value="1"/>
</dbReference>
<evidence type="ECO:0000313" key="3">
    <source>
        <dbReference type="Proteomes" id="UP000227088"/>
    </source>
</evidence>
<dbReference type="EMBL" id="MABE01000711">
    <property type="protein sequence ID" value="OUS34657.1"/>
    <property type="molecule type" value="Genomic_DNA"/>
</dbReference>
<evidence type="ECO:0000313" key="2">
    <source>
        <dbReference type="EMBL" id="OUS34657.1"/>
    </source>
</evidence>
<keyword evidence="1" id="KW-0732">Signal</keyword>
<sequence>MRSLLVAFTCAFALISTSIYAADDTGEDIVIRNDGDKTFYEYRRGGQIVEIKVVPKYGKPYYLTPADVKNEETGSYIQSDAPEISAPTWFIFRW</sequence>